<dbReference type="InterPro" id="IPR012337">
    <property type="entry name" value="RNaseH-like_sf"/>
</dbReference>
<accession>A0AA41RX04</accession>
<gene>
    <name evidence="4" type="ORF">MKW94_030783</name>
</gene>
<dbReference type="Gene3D" id="3.30.420.10">
    <property type="entry name" value="Ribonuclease H-like superfamily/Ribonuclease H"/>
    <property type="match status" value="1"/>
</dbReference>
<comment type="caution">
    <text evidence="4">The sequence shown here is derived from an EMBL/GenBank/DDBJ whole genome shotgun (WGS) entry which is preliminary data.</text>
</comment>
<dbReference type="EMBL" id="JAJJMA010078661">
    <property type="protein sequence ID" value="MCL7028359.1"/>
    <property type="molecule type" value="Genomic_DNA"/>
</dbReference>
<keyword evidence="2" id="KW-0378">Hydrolase</keyword>
<dbReference type="GO" id="GO:0008408">
    <property type="term" value="F:3'-5' exonuclease activity"/>
    <property type="evidence" value="ECO:0007669"/>
    <property type="project" value="InterPro"/>
</dbReference>
<dbReference type="CDD" id="cd06141">
    <property type="entry name" value="WRN_exo"/>
    <property type="match status" value="1"/>
</dbReference>
<dbReference type="GO" id="GO:0006139">
    <property type="term" value="P:nucleobase-containing compound metabolic process"/>
    <property type="evidence" value="ECO:0007669"/>
    <property type="project" value="InterPro"/>
</dbReference>
<evidence type="ECO:0000256" key="2">
    <source>
        <dbReference type="ARBA" id="ARBA00022801"/>
    </source>
</evidence>
<sequence>MTTTGVSIRDVPNYYPDTQEVYSVNFNGEQIRTVVTKNTSTVDHWIRSIYNDDIDFVDPLIVGFDVEWRPNFGGYDNRVATLQLCVGRRCLIFQIMYADKIPTSLRSFLENESLRFVGVGIGSDAYKLGGSYNTCVLKAVDLKDLAAEKYGRKELKNLGLMKLAQVVLGCGEIEKPEHITLSNWSQYHLTREQIQYACVDAYVSFKIGKQLLDLFGPYPGSMLG</sequence>
<dbReference type="InterPro" id="IPR002562">
    <property type="entry name" value="3'-5'_exonuclease_dom"/>
</dbReference>
<keyword evidence="1" id="KW-0540">Nuclease</keyword>
<proteinExistence type="predicted"/>
<reference evidence="4" key="1">
    <citation type="submission" date="2022-03" db="EMBL/GenBank/DDBJ databases">
        <title>A functionally conserved STORR gene fusion in Papaver species that diverged 16.8 million years ago.</title>
        <authorList>
            <person name="Catania T."/>
        </authorList>
    </citation>
    <scope>NUCLEOTIDE SEQUENCE</scope>
    <source>
        <strain evidence="4">S-191538</strain>
    </source>
</reference>
<dbReference type="PANTHER" id="PTHR13620">
    <property type="entry name" value="3-5 EXONUCLEASE"/>
    <property type="match status" value="1"/>
</dbReference>
<feature type="domain" description="3'-5' exonuclease" evidence="3">
    <location>
        <begin position="33"/>
        <end position="216"/>
    </location>
</feature>
<dbReference type="GO" id="GO:0003676">
    <property type="term" value="F:nucleic acid binding"/>
    <property type="evidence" value="ECO:0007669"/>
    <property type="project" value="InterPro"/>
</dbReference>
<evidence type="ECO:0000313" key="5">
    <source>
        <dbReference type="Proteomes" id="UP001177140"/>
    </source>
</evidence>
<dbReference type="AlphaFoldDB" id="A0AA41RX04"/>
<dbReference type="InterPro" id="IPR036397">
    <property type="entry name" value="RNaseH_sf"/>
</dbReference>
<dbReference type="SMART" id="SM00474">
    <property type="entry name" value="35EXOc"/>
    <property type="match status" value="1"/>
</dbReference>
<dbReference type="Proteomes" id="UP001177140">
    <property type="component" value="Unassembled WGS sequence"/>
</dbReference>
<dbReference type="GO" id="GO:0005737">
    <property type="term" value="C:cytoplasm"/>
    <property type="evidence" value="ECO:0007669"/>
    <property type="project" value="TreeGrafter"/>
</dbReference>
<dbReference type="GO" id="GO:0005634">
    <property type="term" value="C:nucleus"/>
    <property type="evidence" value="ECO:0007669"/>
    <property type="project" value="TreeGrafter"/>
</dbReference>
<evidence type="ECO:0000256" key="1">
    <source>
        <dbReference type="ARBA" id="ARBA00022722"/>
    </source>
</evidence>
<organism evidence="4 5">
    <name type="scientific">Papaver nudicaule</name>
    <name type="common">Iceland poppy</name>
    <dbReference type="NCBI Taxonomy" id="74823"/>
    <lineage>
        <taxon>Eukaryota</taxon>
        <taxon>Viridiplantae</taxon>
        <taxon>Streptophyta</taxon>
        <taxon>Embryophyta</taxon>
        <taxon>Tracheophyta</taxon>
        <taxon>Spermatophyta</taxon>
        <taxon>Magnoliopsida</taxon>
        <taxon>Ranunculales</taxon>
        <taxon>Papaveraceae</taxon>
        <taxon>Papaveroideae</taxon>
        <taxon>Papaver</taxon>
    </lineage>
</organism>
<dbReference type="SUPFAM" id="SSF53098">
    <property type="entry name" value="Ribonuclease H-like"/>
    <property type="match status" value="1"/>
</dbReference>
<evidence type="ECO:0000259" key="3">
    <source>
        <dbReference type="SMART" id="SM00474"/>
    </source>
</evidence>
<name>A0AA41RX04_PAPNU</name>
<keyword evidence="5" id="KW-1185">Reference proteome</keyword>
<protein>
    <recommendedName>
        <fullName evidence="3">3'-5' exonuclease domain-containing protein</fullName>
    </recommendedName>
</protein>
<dbReference type="FunFam" id="3.30.420.10:FF:000054">
    <property type="entry name" value="Werner Syndrome-like exonuclease"/>
    <property type="match status" value="1"/>
</dbReference>
<dbReference type="InterPro" id="IPR051132">
    <property type="entry name" value="3-5_Exonuclease_domain"/>
</dbReference>
<dbReference type="PANTHER" id="PTHR13620:SF121">
    <property type="entry name" value="EMB|CAB82946.1-RELATED"/>
    <property type="match status" value="1"/>
</dbReference>
<evidence type="ECO:0000313" key="4">
    <source>
        <dbReference type="EMBL" id="MCL7028359.1"/>
    </source>
</evidence>
<dbReference type="Pfam" id="PF01612">
    <property type="entry name" value="DNA_pol_A_exo1"/>
    <property type="match status" value="1"/>
</dbReference>